<keyword evidence="1" id="KW-0067">ATP-binding</keyword>
<evidence type="ECO:0000259" key="2">
    <source>
        <dbReference type="PROSITE" id="PS50975"/>
    </source>
</evidence>
<dbReference type="AlphaFoldDB" id="A0A451ABR6"/>
<gene>
    <name evidence="3" type="ORF">BECKUNK1418G_GA0071005_10343</name>
    <name evidence="4" type="ORF">BECKUNK1418H_GA0071006_10404</name>
</gene>
<proteinExistence type="predicted"/>
<dbReference type="EMBL" id="CAADFZ010000034">
    <property type="protein sequence ID" value="VFK63476.1"/>
    <property type="molecule type" value="Genomic_DNA"/>
</dbReference>
<reference evidence="3" key="1">
    <citation type="submission" date="2019-02" db="EMBL/GenBank/DDBJ databases">
        <authorList>
            <person name="Gruber-Vodicka R. H."/>
            <person name="Seah K. B. B."/>
        </authorList>
    </citation>
    <scope>NUCLEOTIDE SEQUENCE</scope>
    <source>
        <strain evidence="4">BECK_BY19</strain>
        <strain evidence="3">BECK_BY8</strain>
    </source>
</reference>
<evidence type="ECO:0000313" key="4">
    <source>
        <dbReference type="EMBL" id="VFK70825.1"/>
    </source>
</evidence>
<dbReference type="InterPro" id="IPR011761">
    <property type="entry name" value="ATP-grasp"/>
</dbReference>
<sequence>MSNQGHKHALHLGDFDSERFWRDTELARLPGIPDKQAERIVSVMDELLFSACDRYACAGPNSQARDDVLITRRPMQAAHKEYLWEIGFRFRNNEKPVIAPQSHLYHEAVCALLPEHAEESYFSSLLADSAWAAFYSVLPTTQRLCEHFAIPSTIPNVDAVIRANSKCYSHRLAADLLGERYGVLAHSARGLETQGRRLLATTPFLVKDAFGVSGKGNVSIDSPRLLERITRYLIEQENKGKQTRFLLEPLLDKVLDFSCQLYIHPEGAADIVSVQQMHNAGFAFAAIETADQAFMEQLEGSGYLNHMESVAARLYREGYFGPVCVDSMLLEDGGIRAMVEINARESMGFINHYVDHFLQQFGKQGSLEFFSLGLPWDIGFEEVLERMRQTGILFEQNNPEGVLPLSANTLTINRPDETGDRDAPADTLYKGRLYVSIVASDMARRLDLKQRLQAVFRKLGIRDYH</sequence>
<dbReference type="PROSITE" id="PS50975">
    <property type="entry name" value="ATP_GRASP"/>
    <property type="match status" value="1"/>
</dbReference>
<name>A0A451ABR6_9GAMM</name>
<dbReference type="GO" id="GO:0005524">
    <property type="term" value="F:ATP binding"/>
    <property type="evidence" value="ECO:0007669"/>
    <property type="project" value="UniProtKB-UniRule"/>
</dbReference>
<evidence type="ECO:0000256" key="1">
    <source>
        <dbReference type="PROSITE-ProRule" id="PRU00409"/>
    </source>
</evidence>
<evidence type="ECO:0000313" key="3">
    <source>
        <dbReference type="EMBL" id="VFK63476.1"/>
    </source>
</evidence>
<accession>A0A451ABR6</accession>
<dbReference type="EMBL" id="CAADGD010000040">
    <property type="protein sequence ID" value="VFK70825.1"/>
    <property type="molecule type" value="Genomic_DNA"/>
</dbReference>
<organism evidence="3">
    <name type="scientific">Candidatus Kentrum sp. UNK</name>
    <dbReference type="NCBI Taxonomy" id="2126344"/>
    <lineage>
        <taxon>Bacteria</taxon>
        <taxon>Pseudomonadati</taxon>
        <taxon>Pseudomonadota</taxon>
        <taxon>Gammaproteobacteria</taxon>
        <taxon>Candidatus Kentrum</taxon>
    </lineage>
</organism>
<keyword evidence="1" id="KW-0547">Nucleotide-binding</keyword>
<feature type="domain" description="ATP-grasp" evidence="2">
    <location>
        <begin position="175"/>
        <end position="374"/>
    </location>
</feature>
<dbReference type="GO" id="GO:0046872">
    <property type="term" value="F:metal ion binding"/>
    <property type="evidence" value="ECO:0007669"/>
    <property type="project" value="InterPro"/>
</dbReference>
<protein>
    <recommendedName>
        <fullName evidence="2">ATP-grasp domain-containing protein</fullName>
    </recommendedName>
</protein>
<dbReference type="SUPFAM" id="SSF56059">
    <property type="entry name" value="Glutathione synthetase ATP-binding domain-like"/>
    <property type="match status" value="1"/>
</dbReference>